<organism evidence="1">
    <name type="scientific">Caulobacter phage BL57</name>
    <dbReference type="NCBI Taxonomy" id="3348355"/>
    <lineage>
        <taxon>Viruses</taxon>
    </lineage>
</organism>
<accession>A0AB74UL54</accession>
<sequence>MTDLLAAPPEPPPYDFRTDPTLLARASTIAAGLLAGHRIMHGDEHTLARALIVHEERETARAEEKRAEPCVLIVVEGAVERRALQGLLDPSTRRIHVVAAMDHTAVIGRRYAAIFVRYPTSAWFDVRGVETHEFQAWERQHLFPRLTKGGHYQHI</sequence>
<name>A0AB74UL54_9VIRU</name>
<proteinExistence type="predicted"/>
<evidence type="ECO:0000313" key="1">
    <source>
        <dbReference type="EMBL" id="XHV10534.1"/>
    </source>
</evidence>
<reference evidence="1" key="1">
    <citation type="submission" date="2024-10" db="EMBL/GenBank/DDBJ databases">
        <title>Genetic diversity among independent isolates of the Dolichocephalovirinae subfamily.</title>
        <authorList>
            <person name="Ely B."/>
            <person name="Thomas Q."/>
            <person name="Mohammadi T."/>
        </authorList>
    </citation>
    <scope>NUCLEOTIDE SEQUENCE</scope>
</reference>
<gene>
    <name evidence="1" type="ORF">BL57_062</name>
</gene>
<dbReference type="EMBL" id="PQ287320">
    <property type="protein sequence ID" value="XHV10534.1"/>
    <property type="molecule type" value="Genomic_DNA"/>
</dbReference>
<protein>
    <submittedName>
        <fullName evidence="1">Uncharacterized protein</fullName>
    </submittedName>
</protein>